<evidence type="ECO:0000313" key="3">
    <source>
        <dbReference type="Proteomes" id="UP000095709"/>
    </source>
</evidence>
<dbReference type="AlphaFoldDB" id="A0A174JFE2"/>
<evidence type="ECO:0000313" key="2">
    <source>
        <dbReference type="EMBL" id="CUO96358.1"/>
    </source>
</evidence>
<name>A0A174JFE2_9FIRM</name>
<feature type="chain" id="PRO_5039442786" description="Ig-like domain-containing protein" evidence="1">
    <location>
        <begin position="23"/>
        <end position="156"/>
    </location>
</feature>
<accession>A0A174JFE2</accession>
<dbReference type="PROSITE" id="PS51257">
    <property type="entry name" value="PROKAR_LIPOPROTEIN"/>
    <property type="match status" value="1"/>
</dbReference>
<organism evidence="2 3">
    <name type="scientific">Fusicatenibacter saccharivorans</name>
    <dbReference type="NCBI Taxonomy" id="1150298"/>
    <lineage>
        <taxon>Bacteria</taxon>
        <taxon>Bacillati</taxon>
        <taxon>Bacillota</taxon>
        <taxon>Clostridia</taxon>
        <taxon>Lachnospirales</taxon>
        <taxon>Lachnospiraceae</taxon>
        <taxon>Fusicatenibacter</taxon>
    </lineage>
</organism>
<gene>
    <name evidence="2" type="ORF">ERS852498_00908</name>
</gene>
<evidence type="ECO:0008006" key="4">
    <source>
        <dbReference type="Google" id="ProtNLM"/>
    </source>
</evidence>
<protein>
    <recommendedName>
        <fullName evidence="4">Ig-like domain-containing protein</fullName>
    </recommendedName>
</protein>
<dbReference type="Proteomes" id="UP000095709">
    <property type="component" value="Unassembled WGS sequence"/>
</dbReference>
<sequence>MIPVKKIVLSLCLILLGASVLSGCTKDEVLDQYNNIVQSAGSIALTGNSSLQGTKEKGIDDYTGSYTANYEDFSDTEYLFGGTSIKREAGKDLSIDCALEVTDGTAKVFWISGADEEVTLLETTGTYSDTITLPEGGNYIGIECENFTGSIELNME</sequence>
<evidence type="ECO:0000256" key="1">
    <source>
        <dbReference type="SAM" id="SignalP"/>
    </source>
</evidence>
<keyword evidence="1" id="KW-0732">Signal</keyword>
<feature type="signal peptide" evidence="1">
    <location>
        <begin position="1"/>
        <end position="22"/>
    </location>
</feature>
<proteinExistence type="predicted"/>
<dbReference type="EMBL" id="CZAL01000004">
    <property type="protein sequence ID" value="CUO96358.1"/>
    <property type="molecule type" value="Genomic_DNA"/>
</dbReference>
<reference evidence="2 3" key="1">
    <citation type="submission" date="2015-09" db="EMBL/GenBank/DDBJ databases">
        <authorList>
            <consortium name="Pathogen Informatics"/>
        </authorList>
    </citation>
    <scope>NUCLEOTIDE SEQUENCE [LARGE SCALE GENOMIC DNA]</scope>
    <source>
        <strain evidence="2 3">2789STDY5834885</strain>
    </source>
</reference>